<dbReference type="STRING" id="152573.SAMN04488051_11438"/>
<dbReference type="PANTHER" id="PTHR40572">
    <property type="entry name" value="PROTEIN BAX"/>
    <property type="match status" value="1"/>
</dbReference>
<accession>A0A1H4FZQ5</accession>
<dbReference type="AlphaFoldDB" id="A0A1H4FZQ5"/>
<evidence type="ECO:0000259" key="1">
    <source>
        <dbReference type="Pfam" id="PF01832"/>
    </source>
</evidence>
<dbReference type="EMBL" id="FNRM01000014">
    <property type="protein sequence ID" value="SEB02280.1"/>
    <property type="molecule type" value="Genomic_DNA"/>
</dbReference>
<gene>
    <name evidence="2" type="ORF">SAMN04488051_11438</name>
</gene>
<dbReference type="PANTHER" id="PTHR40572:SF1">
    <property type="entry name" value="PROTEIN BAX"/>
    <property type="match status" value="1"/>
</dbReference>
<evidence type="ECO:0000313" key="3">
    <source>
        <dbReference type="Proteomes" id="UP000198773"/>
    </source>
</evidence>
<keyword evidence="3" id="KW-1185">Reference proteome</keyword>
<organism evidence="2 3">
    <name type="scientific">Alkalimonas amylolytica</name>
    <dbReference type="NCBI Taxonomy" id="152573"/>
    <lineage>
        <taxon>Bacteria</taxon>
        <taxon>Pseudomonadati</taxon>
        <taxon>Pseudomonadota</taxon>
        <taxon>Gammaproteobacteria</taxon>
        <taxon>Alkalimonas</taxon>
    </lineage>
</organism>
<proteinExistence type="predicted"/>
<protein>
    <submittedName>
        <fullName evidence="2">Bax protein</fullName>
    </submittedName>
</protein>
<dbReference type="InterPro" id="IPR002901">
    <property type="entry name" value="MGlyc_endo_b_GlcNAc-like_dom"/>
</dbReference>
<dbReference type="GO" id="GO:0004040">
    <property type="term" value="F:amidase activity"/>
    <property type="evidence" value="ECO:0007669"/>
    <property type="project" value="InterPro"/>
</dbReference>
<sequence>MRLLKYPLLMAITALVLYALYFPFMDTAVPEEEPLVWHEPLEHPLRTDVMGYVRSEQVRKRLAYPTPAPAKKPLPDFDAIADINEKKQAFFAYLGPHVARENSRLRALRKQLLEMQAQIEKHQPLTVQDYAFLYALYDEFRMDVAHTDDDSFNELLRRVDVLPASLVLMQAANESAWGTSRFAVEGLNFFGQWCFREGCGLVPLYRGEDQFHEVARFESAAASIRSYFYNLNTFHSYEELRDIRAQLRSRNKPVRGEDLAQGLLRYSERGEDYIAEISGMIRFNCPIMLEVQQVVAISPSC</sequence>
<name>A0A1H4FZQ5_ALKAM</name>
<dbReference type="Pfam" id="PF01832">
    <property type="entry name" value="Glucosaminidase"/>
    <property type="match status" value="1"/>
</dbReference>
<evidence type="ECO:0000313" key="2">
    <source>
        <dbReference type="EMBL" id="SEB02280.1"/>
    </source>
</evidence>
<dbReference type="RefSeq" id="WP_245785776.1">
    <property type="nucleotide sequence ID" value="NZ_FNRM01000014.1"/>
</dbReference>
<reference evidence="2 3" key="1">
    <citation type="submission" date="2016-10" db="EMBL/GenBank/DDBJ databases">
        <authorList>
            <person name="de Groot N.N."/>
        </authorList>
    </citation>
    <scope>NUCLEOTIDE SEQUENCE [LARGE SCALE GENOMIC DNA]</scope>
    <source>
        <strain evidence="2 3">CGMCC 1.3430</strain>
    </source>
</reference>
<feature type="domain" description="Mannosyl-glycoprotein endo-beta-N-acetylglucosamidase-like" evidence="1">
    <location>
        <begin position="151"/>
        <end position="239"/>
    </location>
</feature>
<dbReference type="Gene3D" id="1.10.530.10">
    <property type="match status" value="1"/>
</dbReference>
<dbReference type="InterPro" id="IPR053195">
    <property type="entry name" value="Bax-like"/>
</dbReference>
<dbReference type="Proteomes" id="UP000198773">
    <property type="component" value="Unassembled WGS sequence"/>
</dbReference>